<dbReference type="KEGG" id="sof:NCTC11214_03423"/>
<accession>A0A3S5D7N7</accession>
<gene>
    <name evidence="1" type="primary">rcsD_3</name>
    <name evidence="1" type="ORF">NCTC11214_03423</name>
</gene>
<keyword evidence="1" id="KW-0808">Transferase</keyword>
<proteinExistence type="predicted"/>
<keyword evidence="1" id="KW-0418">Kinase</keyword>
<dbReference type="EMBL" id="LR134117">
    <property type="protein sequence ID" value="VDZ60476.1"/>
    <property type="molecule type" value="Genomic_DNA"/>
</dbReference>
<evidence type="ECO:0000313" key="2">
    <source>
        <dbReference type="Proteomes" id="UP000281391"/>
    </source>
</evidence>
<dbReference type="AlphaFoldDB" id="A0A3S5D7N7"/>
<sequence length="208" mass="23529">MYYLNGQDNSLSLITTQPLKELTSRFRESYLTNSAEDRRAEMLQQANLLDERESFSSLRKQRFQNAYSFSIRTTFNQPGHLATVIAFDLPINDIIPFNMARSSFLLQPDDDDDLDDSGVASEAANAATASLSGSWLEFSAPLPNAPLNLLYRVSLFSLTIDMLRKQYVAVDDQRDVADAVAGRYLLYPSPVHSPPVKTWRRSWLANVR</sequence>
<evidence type="ECO:0000313" key="1">
    <source>
        <dbReference type="EMBL" id="VDZ60476.1"/>
    </source>
</evidence>
<reference evidence="1 2" key="1">
    <citation type="submission" date="2018-12" db="EMBL/GenBank/DDBJ databases">
        <authorList>
            <consortium name="Pathogen Informatics"/>
        </authorList>
    </citation>
    <scope>NUCLEOTIDE SEQUENCE [LARGE SCALE GENOMIC DNA]</scope>
    <source>
        <strain evidence="1 2">NCTC11214</strain>
    </source>
</reference>
<dbReference type="EC" id="2.7.13.3" evidence="1"/>
<organism evidence="1 2">
    <name type="scientific">Serratia odorifera</name>
    <dbReference type="NCBI Taxonomy" id="618"/>
    <lineage>
        <taxon>Bacteria</taxon>
        <taxon>Pseudomonadati</taxon>
        <taxon>Pseudomonadota</taxon>
        <taxon>Gammaproteobacteria</taxon>
        <taxon>Enterobacterales</taxon>
        <taxon>Yersiniaceae</taxon>
        <taxon>Serratia</taxon>
    </lineage>
</organism>
<dbReference type="Proteomes" id="UP000281391">
    <property type="component" value="Chromosome"/>
</dbReference>
<dbReference type="GO" id="GO:0004673">
    <property type="term" value="F:protein histidine kinase activity"/>
    <property type="evidence" value="ECO:0007669"/>
    <property type="project" value="UniProtKB-EC"/>
</dbReference>
<name>A0A3S5D7N7_SEROD</name>
<protein>
    <submittedName>
        <fullName evidence="1">Sensor-like histidine kinase RcsD</fullName>
        <ecNumber evidence="1">2.7.13.3</ecNumber>
    </submittedName>
</protein>